<dbReference type="OrthoDB" id="193931at2759"/>
<evidence type="ECO:0000256" key="1">
    <source>
        <dbReference type="SAM" id="MobiDB-lite"/>
    </source>
</evidence>
<organism evidence="2 3">
    <name type="scientific">Tropilaelaps mercedesae</name>
    <dbReference type="NCBI Taxonomy" id="418985"/>
    <lineage>
        <taxon>Eukaryota</taxon>
        <taxon>Metazoa</taxon>
        <taxon>Ecdysozoa</taxon>
        <taxon>Arthropoda</taxon>
        <taxon>Chelicerata</taxon>
        <taxon>Arachnida</taxon>
        <taxon>Acari</taxon>
        <taxon>Parasitiformes</taxon>
        <taxon>Mesostigmata</taxon>
        <taxon>Gamasina</taxon>
        <taxon>Dermanyssoidea</taxon>
        <taxon>Laelapidae</taxon>
        <taxon>Tropilaelaps</taxon>
    </lineage>
</organism>
<dbReference type="Proteomes" id="UP000192247">
    <property type="component" value="Unassembled WGS sequence"/>
</dbReference>
<keyword evidence="3" id="KW-1185">Reference proteome</keyword>
<dbReference type="Gene3D" id="3.30.200.20">
    <property type="entry name" value="Phosphorylase Kinase, domain 1"/>
    <property type="match status" value="1"/>
</dbReference>
<dbReference type="AlphaFoldDB" id="A0A1V9X7F2"/>
<sequence length="136" mass="13641">MSAVPGVVRTAQAPPPLPTVSESEPPLHAAPAPTSGMIGGREASTGGSSGGSAGAGGAGGRTSGSGRSGSTQPRSDEPHIGRYRLLKTIGKGNFAKVLNSAQTKDCQAMHLAEKNRSPTNSSTFLTGRSASQRITT</sequence>
<evidence type="ECO:0000313" key="3">
    <source>
        <dbReference type="Proteomes" id="UP000192247"/>
    </source>
</evidence>
<protein>
    <submittedName>
        <fullName evidence="2">MAP/microtubule affinity-regulating kinase 3-like</fullName>
    </submittedName>
</protein>
<dbReference type="EMBL" id="MNPL01021437">
    <property type="protein sequence ID" value="OQR69338.1"/>
    <property type="molecule type" value="Genomic_DNA"/>
</dbReference>
<proteinExistence type="predicted"/>
<accession>A0A1V9X7F2</accession>
<keyword evidence="2" id="KW-0808">Transferase</keyword>
<feature type="compositionally biased region" description="Polar residues" evidence="1">
    <location>
        <begin position="117"/>
        <end position="136"/>
    </location>
</feature>
<feature type="compositionally biased region" description="Gly residues" evidence="1">
    <location>
        <begin position="47"/>
        <end position="67"/>
    </location>
</feature>
<gene>
    <name evidence="2" type="ORF">BIW11_01868</name>
</gene>
<feature type="region of interest" description="Disordered" evidence="1">
    <location>
        <begin position="111"/>
        <end position="136"/>
    </location>
</feature>
<reference evidence="2 3" key="1">
    <citation type="journal article" date="2017" name="Gigascience">
        <title>Draft genome of the honey bee ectoparasitic mite, Tropilaelaps mercedesae, is shaped by the parasitic life history.</title>
        <authorList>
            <person name="Dong X."/>
            <person name="Armstrong S.D."/>
            <person name="Xia D."/>
            <person name="Makepeace B.L."/>
            <person name="Darby A.C."/>
            <person name="Kadowaki T."/>
        </authorList>
    </citation>
    <scope>NUCLEOTIDE SEQUENCE [LARGE SCALE GENOMIC DNA]</scope>
    <source>
        <strain evidence="2">Wuxi-XJTLU</strain>
    </source>
</reference>
<dbReference type="InParanoid" id="A0A1V9X7F2"/>
<evidence type="ECO:0000313" key="2">
    <source>
        <dbReference type="EMBL" id="OQR69338.1"/>
    </source>
</evidence>
<feature type="region of interest" description="Disordered" evidence="1">
    <location>
        <begin position="1"/>
        <end position="83"/>
    </location>
</feature>
<comment type="caution">
    <text evidence="2">The sequence shown here is derived from an EMBL/GenBank/DDBJ whole genome shotgun (WGS) entry which is preliminary data.</text>
</comment>
<keyword evidence="2" id="KW-0418">Kinase</keyword>
<name>A0A1V9X7F2_9ACAR</name>
<dbReference type="GO" id="GO:0016301">
    <property type="term" value="F:kinase activity"/>
    <property type="evidence" value="ECO:0007669"/>
    <property type="project" value="UniProtKB-KW"/>
</dbReference>
<dbReference type="STRING" id="418985.A0A1V9X7F2"/>